<keyword evidence="3" id="KW-1185">Reference proteome</keyword>
<sequence length="162" mass="17375">MFLTLDQNRLPAGPGGIALWPLAEMCDGGDVLILQFAETRRGLARVLMLDFSSAAARTLVQLESDGQIVRGAAVLRARLHQDSAQWKLEKVSEIHLGATEALDGEHPLVSFARFTTAAGEQISLPVGVADKYSRGRRIYPSNPARSPGIGRRKPAANAATTS</sequence>
<dbReference type="RefSeq" id="WP_342959037.1">
    <property type="nucleotide sequence ID" value="NZ_JAZHFZ010000010.1"/>
</dbReference>
<protein>
    <recommendedName>
        <fullName evidence="4">TerD family protein</fullName>
    </recommendedName>
</protein>
<evidence type="ECO:0000313" key="3">
    <source>
        <dbReference type="Proteomes" id="UP001481677"/>
    </source>
</evidence>
<dbReference type="EMBL" id="JAZHGA010000011">
    <property type="protein sequence ID" value="MEM5341469.1"/>
    <property type="molecule type" value="Genomic_DNA"/>
</dbReference>
<dbReference type="Proteomes" id="UP001481677">
    <property type="component" value="Unassembled WGS sequence"/>
</dbReference>
<name>A0ABU9R341_9BURK</name>
<accession>A0ABU9R341</accession>
<organism evidence="2 3">
    <name type="scientific">Paraburkholderia azotifigens</name>
    <dbReference type="NCBI Taxonomy" id="2057004"/>
    <lineage>
        <taxon>Bacteria</taxon>
        <taxon>Pseudomonadati</taxon>
        <taxon>Pseudomonadota</taxon>
        <taxon>Betaproteobacteria</taxon>
        <taxon>Burkholderiales</taxon>
        <taxon>Burkholderiaceae</taxon>
        <taxon>Paraburkholderia</taxon>
    </lineage>
</organism>
<feature type="region of interest" description="Disordered" evidence="1">
    <location>
        <begin position="137"/>
        <end position="162"/>
    </location>
</feature>
<evidence type="ECO:0000256" key="1">
    <source>
        <dbReference type="SAM" id="MobiDB-lite"/>
    </source>
</evidence>
<evidence type="ECO:0008006" key="4">
    <source>
        <dbReference type="Google" id="ProtNLM"/>
    </source>
</evidence>
<reference evidence="2 3" key="1">
    <citation type="submission" date="2024-01" db="EMBL/GenBank/DDBJ databases">
        <title>The diversity of rhizobia nodulating Mimosa spp. in eleven states of Brazil covering several biomes is determined by host plant, location, and edaphic factors.</title>
        <authorList>
            <person name="Rouws L."/>
            <person name="Barauna A."/>
            <person name="Beukes C."/>
            <person name="De Faria S.M."/>
            <person name="Gross E."/>
            <person name="Dos Reis Junior F.B."/>
            <person name="Simon M."/>
            <person name="Maluk M."/>
            <person name="Odee D.W."/>
            <person name="Kenicer G."/>
            <person name="Young J.P.W."/>
            <person name="Reis V.M."/>
            <person name="Zilli J."/>
            <person name="James E.K."/>
        </authorList>
    </citation>
    <scope>NUCLEOTIDE SEQUENCE [LARGE SCALE GENOMIC DNA]</scope>
    <source>
        <strain evidence="2 3">JPY530</strain>
    </source>
</reference>
<comment type="caution">
    <text evidence="2">The sequence shown here is derived from an EMBL/GenBank/DDBJ whole genome shotgun (WGS) entry which is preliminary data.</text>
</comment>
<gene>
    <name evidence="2" type="ORF">V4C56_17830</name>
</gene>
<proteinExistence type="predicted"/>
<evidence type="ECO:0000313" key="2">
    <source>
        <dbReference type="EMBL" id="MEM5341469.1"/>
    </source>
</evidence>